<feature type="compositionally biased region" description="Polar residues" evidence="1">
    <location>
        <begin position="309"/>
        <end position="318"/>
    </location>
</feature>
<reference evidence="3 4" key="1">
    <citation type="journal article" date="2018" name="Front. Microbiol.">
        <title>Genome-Wide Analysis of Corynespora cassiicola Leaf Fall Disease Putative Effectors.</title>
        <authorList>
            <person name="Lopez D."/>
            <person name="Ribeiro S."/>
            <person name="Label P."/>
            <person name="Fumanal B."/>
            <person name="Venisse J.S."/>
            <person name="Kohler A."/>
            <person name="de Oliveira R.R."/>
            <person name="Labutti K."/>
            <person name="Lipzen A."/>
            <person name="Lail K."/>
            <person name="Bauer D."/>
            <person name="Ohm R.A."/>
            <person name="Barry K.W."/>
            <person name="Spatafora J."/>
            <person name="Grigoriev I.V."/>
            <person name="Martin F.M."/>
            <person name="Pujade-Renaud V."/>
        </authorList>
    </citation>
    <scope>NUCLEOTIDE SEQUENCE [LARGE SCALE GENOMIC DNA]</scope>
    <source>
        <strain evidence="3 4">Philippines</strain>
    </source>
</reference>
<evidence type="ECO:0000313" key="4">
    <source>
        <dbReference type="Proteomes" id="UP000240883"/>
    </source>
</evidence>
<feature type="region of interest" description="Disordered" evidence="1">
    <location>
        <begin position="309"/>
        <end position="362"/>
    </location>
</feature>
<dbReference type="EMBL" id="KZ678128">
    <property type="protein sequence ID" value="PSN74411.1"/>
    <property type="molecule type" value="Genomic_DNA"/>
</dbReference>
<evidence type="ECO:0000256" key="1">
    <source>
        <dbReference type="SAM" id="MobiDB-lite"/>
    </source>
</evidence>
<keyword evidence="2" id="KW-1133">Transmembrane helix</keyword>
<dbReference type="AlphaFoldDB" id="A0A2T2P9T2"/>
<sequence>MNSVRTNVLGSFLPEPSDAKGHCLNPWQRAPHEMSSWTEPSPSYFPPLKKDTPLAITFLDEHSNLSALIRDYLLDSVRNPPTEGFGKNTAWRSDRIQIDGPEYGVDGARPNLRAIWCLACADQQPIDDNIAWAARRDLRSRAALTERVDTRNVEAEPIRHDFEPPERNNQKQHEFEIPARPGLDINATTTGAVCAIGIPNSNPYNISLAFAGFSSRRSSLRYFSIGSPEGGRYNDPYSVERARQSDTGLSTGVIVGMVVGILIALGMVFWLVRKAIKNRRRSHGRPKVVEGNAGLPVYTRRPLPLQTLSPFAVQTSSRAEPGQSDPPRRTETLPPAYERAMDASSREGGERQDQGPNLSNTT</sequence>
<keyword evidence="2" id="KW-0812">Transmembrane</keyword>
<name>A0A2T2P9T2_CORCC</name>
<organism evidence="3 4">
    <name type="scientific">Corynespora cassiicola Philippines</name>
    <dbReference type="NCBI Taxonomy" id="1448308"/>
    <lineage>
        <taxon>Eukaryota</taxon>
        <taxon>Fungi</taxon>
        <taxon>Dikarya</taxon>
        <taxon>Ascomycota</taxon>
        <taxon>Pezizomycotina</taxon>
        <taxon>Dothideomycetes</taxon>
        <taxon>Pleosporomycetidae</taxon>
        <taxon>Pleosporales</taxon>
        <taxon>Corynesporascaceae</taxon>
        <taxon>Corynespora</taxon>
    </lineage>
</organism>
<dbReference type="Proteomes" id="UP000240883">
    <property type="component" value="Unassembled WGS sequence"/>
</dbReference>
<protein>
    <submittedName>
        <fullName evidence="3">Uncharacterized protein</fullName>
    </submittedName>
</protein>
<feature type="transmembrane region" description="Helical" evidence="2">
    <location>
        <begin position="249"/>
        <end position="272"/>
    </location>
</feature>
<feature type="compositionally biased region" description="Basic and acidic residues" evidence="1">
    <location>
        <begin position="339"/>
        <end position="353"/>
    </location>
</feature>
<accession>A0A2T2P9T2</accession>
<evidence type="ECO:0000313" key="3">
    <source>
        <dbReference type="EMBL" id="PSN74411.1"/>
    </source>
</evidence>
<gene>
    <name evidence="3" type="ORF">BS50DRAFT_581226</name>
</gene>
<evidence type="ECO:0000256" key="2">
    <source>
        <dbReference type="SAM" id="Phobius"/>
    </source>
</evidence>
<keyword evidence="4" id="KW-1185">Reference proteome</keyword>
<keyword evidence="2" id="KW-0472">Membrane</keyword>
<proteinExistence type="predicted"/>